<proteinExistence type="inferred from homology"/>
<feature type="transmembrane region" description="Helical" evidence="6">
    <location>
        <begin position="229"/>
        <end position="250"/>
    </location>
</feature>
<evidence type="ECO:0000256" key="3">
    <source>
        <dbReference type="ARBA" id="ARBA00022692"/>
    </source>
</evidence>
<dbReference type="InterPro" id="IPR051204">
    <property type="entry name" value="ABC_transp_perm/SBD"/>
</dbReference>
<evidence type="ECO:0000256" key="4">
    <source>
        <dbReference type="ARBA" id="ARBA00022989"/>
    </source>
</evidence>
<accession>A0ABT2JFS6</accession>
<evidence type="ECO:0000256" key="1">
    <source>
        <dbReference type="ARBA" id="ARBA00004141"/>
    </source>
</evidence>
<dbReference type="Proteomes" id="UP001156441">
    <property type="component" value="Unassembled WGS sequence"/>
</dbReference>
<comment type="caution">
    <text evidence="8">The sequence shown here is derived from an EMBL/GenBank/DDBJ whole genome shotgun (WGS) entry which is preliminary data.</text>
</comment>
<name>A0ABT2JFS6_9PSEU</name>
<dbReference type="Pfam" id="PF00528">
    <property type="entry name" value="BPD_transp_1"/>
    <property type="match status" value="1"/>
</dbReference>
<dbReference type="RefSeq" id="WP_260194396.1">
    <property type="nucleotide sequence ID" value="NZ_JAFFZE010000019.1"/>
</dbReference>
<sequence length="260" mass="27325">MSTDTDTGAVLNVESGSRRAELVRLFLQPAAAVVLVGGVLIWAFSTELDALEVVTLNATTLLRTTWEHVLITAAVTVLVVVVAIPLGVVLTRRWARRIAPIFVGIATIGQAAPAIGVIVLWFLLTQQEGLWAAAIPLTFVSLLPVLRNTMVGIQQVDPALVDAGRGIGMSSFTVLRRVELPLAVPLILAGLRTSLVLAVGTATLALFVNGGGLGFIIDTGYKIARTPVLLTGATLAVGLALIVDWLGALAERYLGPKGLR</sequence>
<dbReference type="InterPro" id="IPR000515">
    <property type="entry name" value="MetI-like"/>
</dbReference>
<keyword evidence="9" id="KW-1185">Reference proteome</keyword>
<dbReference type="PANTHER" id="PTHR30177">
    <property type="entry name" value="GLYCINE BETAINE/L-PROLINE TRANSPORT SYSTEM PERMEASE PROTEIN PROW"/>
    <property type="match status" value="1"/>
</dbReference>
<feature type="transmembrane region" description="Helical" evidence="6">
    <location>
        <begin position="65"/>
        <end position="89"/>
    </location>
</feature>
<feature type="transmembrane region" description="Helical" evidence="6">
    <location>
        <begin position="25"/>
        <end position="45"/>
    </location>
</feature>
<keyword evidence="2 6" id="KW-0813">Transport</keyword>
<dbReference type="EMBL" id="JAFFZE010000019">
    <property type="protein sequence ID" value="MCT2586571.1"/>
    <property type="molecule type" value="Genomic_DNA"/>
</dbReference>
<dbReference type="Gene3D" id="1.10.3720.10">
    <property type="entry name" value="MetI-like"/>
    <property type="match status" value="1"/>
</dbReference>
<keyword evidence="3 6" id="KW-0812">Transmembrane</keyword>
<evidence type="ECO:0000313" key="9">
    <source>
        <dbReference type="Proteomes" id="UP001156441"/>
    </source>
</evidence>
<organism evidence="8 9">
    <name type="scientific">Actinophytocola gossypii</name>
    <dbReference type="NCBI Taxonomy" id="2812003"/>
    <lineage>
        <taxon>Bacteria</taxon>
        <taxon>Bacillati</taxon>
        <taxon>Actinomycetota</taxon>
        <taxon>Actinomycetes</taxon>
        <taxon>Pseudonocardiales</taxon>
        <taxon>Pseudonocardiaceae</taxon>
    </lineage>
</organism>
<feature type="transmembrane region" description="Helical" evidence="6">
    <location>
        <begin position="101"/>
        <end position="123"/>
    </location>
</feature>
<feature type="transmembrane region" description="Helical" evidence="6">
    <location>
        <begin position="129"/>
        <end position="146"/>
    </location>
</feature>
<evidence type="ECO:0000256" key="5">
    <source>
        <dbReference type="ARBA" id="ARBA00023136"/>
    </source>
</evidence>
<evidence type="ECO:0000256" key="2">
    <source>
        <dbReference type="ARBA" id="ARBA00022448"/>
    </source>
</evidence>
<gene>
    <name evidence="8" type="ORF">JT362_25955</name>
</gene>
<dbReference type="InterPro" id="IPR035906">
    <property type="entry name" value="MetI-like_sf"/>
</dbReference>
<dbReference type="CDD" id="cd06261">
    <property type="entry name" value="TM_PBP2"/>
    <property type="match status" value="1"/>
</dbReference>
<keyword evidence="5 6" id="KW-0472">Membrane</keyword>
<evidence type="ECO:0000256" key="6">
    <source>
        <dbReference type="RuleBase" id="RU363032"/>
    </source>
</evidence>
<evidence type="ECO:0000259" key="7">
    <source>
        <dbReference type="PROSITE" id="PS50928"/>
    </source>
</evidence>
<keyword evidence="4 6" id="KW-1133">Transmembrane helix</keyword>
<protein>
    <submittedName>
        <fullName evidence="8">ABC transporter permease</fullName>
    </submittedName>
</protein>
<comment type="similarity">
    <text evidence="6">Belongs to the binding-protein-dependent transport system permease family.</text>
</comment>
<feature type="transmembrane region" description="Helical" evidence="6">
    <location>
        <begin position="195"/>
        <end position="217"/>
    </location>
</feature>
<dbReference type="PROSITE" id="PS50928">
    <property type="entry name" value="ABC_TM1"/>
    <property type="match status" value="1"/>
</dbReference>
<evidence type="ECO:0000313" key="8">
    <source>
        <dbReference type="EMBL" id="MCT2586571.1"/>
    </source>
</evidence>
<reference evidence="8 9" key="1">
    <citation type="submission" date="2021-02" db="EMBL/GenBank/DDBJ databases">
        <title>Actinophytocola xerophila sp. nov., isolated from soil of cotton cropping field.</title>
        <authorList>
            <person name="Huang R."/>
            <person name="Chen X."/>
            <person name="Ge X."/>
            <person name="Liu W."/>
        </authorList>
    </citation>
    <scope>NUCLEOTIDE SEQUENCE [LARGE SCALE GENOMIC DNA]</scope>
    <source>
        <strain evidence="8 9">S1-96</strain>
    </source>
</reference>
<comment type="subcellular location">
    <subcellularLocation>
        <location evidence="6">Cell membrane</location>
        <topology evidence="6">Multi-pass membrane protein</topology>
    </subcellularLocation>
    <subcellularLocation>
        <location evidence="1">Membrane</location>
        <topology evidence="1">Multi-pass membrane protein</topology>
    </subcellularLocation>
</comment>
<dbReference type="SUPFAM" id="SSF161098">
    <property type="entry name" value="MetI-like"/>
    <property type="match status" value="1"/>
</dbReference>
<feature type="domain" description="ABC transmembrane type-1" evidence="7">
    <location>
        <begin position="65"/>
        <end position="247"/>
    </location>
</feature>
<dbReference type="PANTHER" id="PTHR30177:SF4">
    <property type="entry name" value="OSMOPROTECTANT IMPORT PERMEASE PROTEIN OSMW"/>
    <property type="match status" value="1"/>
</dbReference>